<evidence type="ECO:0000313" key="2">
    <source>
        <dbReference type="Proteomes" id="UP000053342"/>
    </source>
</evidence>
<dbReference type="STRING" id="215243.A0A0D2DVM8"/>
<dbReference type="AlphaFoldDB" id="A0A0D2DVM8"/>
<sequence length="456" mass="51797">MSEAGRQGKTFAFIDSSKVDRLSQRLVRSHAMKGKNAGKRHHRRSRLDLNRHQLIAKTLSYNSGSVTLNHWPAPSHSVSFPIKTTLQSRDTINKFFAYVTEALLPPQICCSLDKVTSFWWRFLFADQTAHHCTLALLATLNDFFFGSIIVSHEALYHLTRAVSLVNEDLKTTKALSSSTLTVVNFLVVHEIVRESKIEAEIHLEGLRKMVSLRGGLANLEASEDALLVLKFCRTDLDCALSYGTTPCFYRDRMSDVVWYLAAQGFPISQPSIDSNPWFNELSTTLQQLVIEVTCIGHSFNMGYKLDPYMFQEFIVSLGYRLVRFHPIGGPEPQLENKVDRACHIGLIVFLTTLFLRRGDRCFMRYEPVAQQLKSVIETGLEAGYSDLTLWLLFIGGVSVLGNLDSAWLKMRIVQAARLLKVTSWKDAQSCLVRFPWINLLHNEAGEAFWKQQEEFP</sequence>
<dbReference type="Pfam" id="PF11951">
    <property type="entry name" value="Fungal_trans_2"/>
    <property type="match status" value="1"/>
</dbReference>
<reference evidence="1 2" key="1">
    <citation type="submission" date="2015-01" db="EMBL/GenBank/DDBJ databases">
        <title>The Genome Sequence of Exophiala oligosperma CBS72588.</title>
        <authorList>
            <consortium name="The Broad Institute Genomics Platform"/>
            <person name="Cuomo C."/>
            <person name="de Hoog S."/>
            <person name="Gorbushina A."/>
            <person name="Stielow B."/>
            <person name="Teixiera M."/>
            <person name="Abouelleil A."/>
            <person name="Chapman S.B."/>
            <person name="Priest M."/>
            <person name="Young S.K."/>
            <person name="Wortman J."/>
            <person name="Nusbaum C."/>
            <person name="Birren B."/>
        </authorList>
    </citation>
    <scope>NUCLEOTIDE SEQUENCE [LARGE SCALE GENOMIC DNA]</scope>
    <source>
        <strain evidence="1 2">CBS 72588</strain>
    </source>
</reference>
<dbReference type="InterPro" id="IPR021858">
    <property type="entry name" value="Fun_TF"/>
</dbReference>
<evidence type="ECO:0008006" key="3">
    <source>
        <dbReference type="Google" id="ProtNLM"/>
    </source>
</evidence>
<accession>A0A0D2DVM8</accession>
<keyword evidence="2" id="KW-1185">Reference proteome</keyword>
<dbReference type="HOGENOM" id="CLU_023254_3_1_1"/>
<dbReference type="PANTHER" id="PTHR37540">
    <property type="entry name" value="TRANSCRIPTION FACTOR (ACR-2), PUTATIVE-RELATED-RELATED"/>
    <property type="match status" value="1"/>
</dbReference>
<evidence type="ECO:0000313" key="1">
    <source>
        <dbReference type="EMBL" id="KIW47158.1"/>
    </source>
</evidence>
<name>A0A0D2DVM8_9EURO</name>
<gene>
    <name evidence="1" type="ORF">PV06_02755</name>
</gene>
<dbReference type="RefSeq" id="XP_016267374.1">
    <property type="nucleotide sequence ID" value="XM_016403477.1"/>
</dbReference>
<dbReference type="PANTHER" id="PTHR37540:SF9">
    <property type="entry name" value="ZN(2)-C6 FUNGAL-TYPE DOMAIN-CONTAINING PROTEIN"/>
    <property type="match status" value="1"/>
</dbReference>
<dbReference type="VEuPathDB" id="FungiDB:PV06_02755"/>
<dbReference type="GeneID" id="27354829"/>
<dbReference type="Proteomes" id="UP000053342">
    <property type="component" value="Unassembled WGS sequence"/>
</dbReference>
<proteinExistence type="predicted"/>
<organism evidence="1 2">
    <name type="scientific">Exophiala oligosperma</name>
    <dbReference type="NCBI Taxonomy" id="215243"/>
    <lineage>
        <taxon>Eukaryota</taxon>
        <taxon>Fungi</taxon>
        <taxon>Dikarya</taxon>
        <taxon>Ascomycota</taxon>
        <taxon>Pezizomycotina</taxon>
        <taxon>Eurotiomycetes</taxon>
        <taxon>Chaetothyriomycetidae</taxon>
        <taxon>Chaetothyriales</taxon>
        <taxon>Herpotrichiellaceae</taxon>
        <taxon>Exophiala</taxon>
    </lineage>
</organism>
<protein>
    <recommendedName>
        <fullName evidence="3">Fungal-specific transcription factor domain-containing protein</fullName>
    </recommendedName>
</protein>
<dbReference type="OrthoDB" id="4158087at2759"/>
<dbReference type="EMBL" id="KN847333">
    <property type="protein sequence ID" value="KIW47158.1"/>
    <property type="molecule type" value="Genomic_DNA"/>
</dbReference>